<dbReference type="InterPro" id="IPR000333">
    <property type="entry name" value="TGFB_receptor"/>
</dbReference>
<keyword evidence="16 20" id="KW-0472">Membrane</keyword>
<keyword evidence="7" id="KW-0808">Transferase</keyword>
<dbReference type="GO" id="GO:0004675">
    <property type="term" value="F:transmembrane receptor protein serine/threonine kinase activity"/>
    <property type="evidence" value="ECO:0007669"/>
    <property type="project" value="UniProtKB-EC"/>
</dbReference>
<reference evidence="23" key="2">
    <citation type="journal article" date="2018" name="Environ. Sci. Technol.">
        <title>The Toxicogenome of Hyalella azteca: A Model for Sediment Ecotoxicology and Evolutionary Toxicology.</title>
        <authorList>
            <person name="Poynton H.C."/>
            <person name="Hasenbein S."/>
            <person name="Benoit J.B."/>
            <person name="Sepulveda M.S."/>
            <person name="Poelchau M.F."/>
            <person name="Hughes D.S.T."/>
            <person name="Murali S.C."/>
            <person name="Chen S."/>
            <person name="Glastad K.M."/>
            <person name="Goodisman M.A.D."/>
            <person name="Werren J.H."/>
            <person name="Vineis J.H."/>
            <person name="Bowen J.L."/>
            <person name="Friedrich M."/>
            <person name="Jones J."/>
            <person name="Robertson H.M."/>
            <person name="Feyereisen R."/>
            <person name="Mechler-Hickson A."/>
            <person name="Mathers N."/>
            <person name="Lee C.E."/>
            <person name="Colbourne J.K."/>
            <person name="Biales A."/>
            <person name="Johnston J.S."/>
            <person name="Wellborn G.A."/>
            <person name="Rosendale A.J."/>
            <person name="Cridge A.G."/>
            <person name="Munoz-Torres M.C."/>
            <person name="Bain P.A."/>
            <person name="Manny A.R."/>
            <person name="Major K.M."/>
            <person name="Lambert F.N."/>
            <person name="Vulpe C.D."/>
            <person name="Tuck P."/>
            <person name="Blalock B.J."/>
            <person name="Lin Y.Y."/>
            <person name="Smith M.E."/>
            <person name="Ochoa-Acuna H."/>
            <person name="Chen M.M."/>
            <person name="Childers C.P."/>
            <person name="Qu J."/>
            <person name="Dugan S."/>
            <person name="Lee S.L."/>
            <person name="Chao H."/>
            <person name="Dinh H."/>
            <person name="Han Y."/>
            <person name="Doddapaneni H."/>
            <person name="Worley K.C."/>
            <person name="Muzny D.M."/>
            <person name="Gibbs R.A."/>
            <person name="Richards S."/>
        </authorList>
    </citation>
    <scope>NUCLEOTIDE SEQUENCE</scope>
    <source>
        <strain evidence="23">HAZT.00-mixed</strain>
        <tissue evidence="23">Whole organism</tissue>
    </source>
</reference>
<comment type="subcellular location">
    <subcellularLocation>
        <location evidence="3">Membrane</location>
        <topology evidence="3">Single-pass type I membrane protein</topology>
    </subcellularLocation>
</comment>
<feature type="region of interest" description="Disordered" evidence="19">
    <location>
        <begin position="280"/>
        <end position="354"/>
    </location>
</feature>
<dbReference type="Pfam" id="PF00069">
    <property type="entry name" value="Pkinase"/>
    <property type="match status" value="1"/>
</dbReference>
<dbReference type="Gene3D" id="1.10.510.10">
    <property type="entry name" value="Transferase(Phosphotransferase) domain 1"/>
    <property type="match status" value="1"/>
</dbReference>
<evidence type="ECO:0000256" key="9">
    <source>
        <dbReference type="ARBA" id="ARBA00022723"/>
    </source>
</evidence>
<organism evidence="23">
    <name type="scientific">Hyalella azteca</name>
    <name type="common">Amphipod</name>
    <dbReference type="NCBI Taxonomy" id="294128"/>
    <lineage>
        <taxon>Eukaryota</taxon>
        <taxon>Metazoa</taxon>
        <taxon>Ecdysozoa</taxon>
        <taxon>Arthropoda</taxon>
        <taxon>Crustacea</taxon>
        <taxon>Multicrustacea</taxon>
        <taxon>Malacostraca</taxon>
        <taxon>Eumalacostraca</taxon>
        <taxon>Peracarida</taxon>
        <taxon>Amphipoda</taxon>
        <taxon>Senticaudata</taxon>
        <taxon>Talitrida</taxon>
        <taxon>Talitroidea</taxon>
        <taxon>Hyalellidae</taxon>
        <taxon>Hyalella</taxon>
    </lineage>
</organism>
<evidence type="ECO:0000256" key="11">
    <source>
        <dbReference type="ARBA" id="ARBA00022741"/>
    </source>
</evidence>
<evidence type="ECO:0000256" key="7">
    <source>
        <dbReference type="ARBA" id="ARBA00022679"/>
    </source>
</evidence>
<keyword evidence="17" id="KW-0675">Receptor</keyword>
<dbReference type="Gene3D" id="3.30.200.20">
    <property type="entry name" value="Phosphorylase Kinase, domain 1"/>
    <property type="match status" value="1"/>
</dbReference>
<evidence type="ECO:0000256" key="13">
    <source>
        <dbReference type="ARBA" id="ARBA00022840"/>
    </source>
</evidence>
<dbReference type="InterPro" id="IPR045860">
    <property type="entry name" value="Snake_toxin-like_sf"/>
</dbReference>
<feature type="region of interest" description="Disordered" evidence="19">
    <location>
        <begin position="559"/>
        <end position="684"/>
    </location>
</feature>
<dbReference type="InterPro" id="IPR001245">
    <property type="entry name" value="Ser-Thr/Tyr_kinase_cat_dom"/>
</dbReference>
<evidence type="ECO:0000256" key="17">
    <source>
        <dbReference type="ARBA" id="ARBA00023170"/>
    </source>
</evidence>
<dbReference type="GO" id="GO:0005524">
    <property type="term" value="F:ATP binding"/>
    <property type="evidence" value="ECO:0007669"/>
    <property type="project" value="UniProtKB-UniRule"/>
</dbReference>
<feature type="domain" description="Protein kinase" evidence="22">
    <location>
        <begin position="146"/>
        <end position="575"/>
    </location>
</feature>
<feature type="compositionally biased region" description="Basic residues" evidence="19">
    <location>
        <begin position="788"/>
        <end position="799"/>
    </location>
</feature>
<name>A0A6A0GZJ4_HYAAZ</name>
<feature type="transmembrane region" description="Helical" evidence="20">
    <location>
        <begin position="84"/>
        <end position="106"/>
    </location>
</feature>
<dbReference type="PANTHER" id="PTHR23255">
    <property type="entry name" value="TRANSFORMING GROWTH FACTOR-BETA RECEPTOR TYPE I AND II"/>
    <property type="match status" value="1"/>
</dbReference>
<dbReference type="EC" id="2.7.11.30" evidence="5"/>
<evidence type="ECO:0000256" key="16">
    <source>
        <dbReference type="ARBA" id="ARBA00023136"/>
    </source>
</evidence>
<keyword evidence="12" id="KW-0418">Kinase</keyword>
<keyword evidence="6" id="KW-0723">Serine/threonine-protein kinase</keyword>
<keyword evidence="15 20" id="KW-1133">Transmembrane helix</keyword>
<evidence type="ECO:0000256" key="19">
    <source>
        <dbReference type="SAM" id="MobiDB-lite"/>
    </source>
</evidence>
<evidence type="ECO:0000256" key="15">
    <source>
        <dbReference type="ARBA" id="ARBA00022989"/>
    </source>
</evidence>
<feature type="binding site" evidence="18">
    <location>
        <position position="175"/>
    </location>
    <ligand>
        <name>ATP</name>
        <dbReference type="ChEBI" id="CHEBI:30616"/>
    </ligand>
</feature>
<keyword evidence="8 20" id="KW-0812">Transmembrane</keyword>
<keyword evidence="14" id="KW-0460">Magnesium</keyword>
<keyword evidence="9" id="KW-0479">Metal-binding</keyword>
<dbReference type="PANTHER" id="PTHR23255:SF72">
    <property type="entry name" value="RECEPTOR PROTEIN SERINE_THREONINE KINASE"/>
    <property type="match status" value="1"/>
</dbReference>
<keyword evidence="10 21" id="KW-0732">Signal</keyword>
<dbReference type="PROSITE" id="PS00107">
    <property type="entry name" value="PROTEIN_KINASE_ATP"/>
    <property type="match status" value="1"/>
</dbReference>
<feature type="compositionally biased region" description="Basic residues" evidence="19">
    <location>
        <begin position="305"/>
        <end position="319"/>
    </location>
</feature>
<sequence>MPRYCRLLQLVGGVRACCFSSSEACEQSECSATRESPRNSFFCCCRGDLCNGNVVVPPLLQQPQEAGTSREDVATSRELQAPQLLVVAVVAAVVVAVASVVAALLWRRRRQRKMSLQDLGDLTACKAGRPVGGGAPGWGSVDISSVQLTDVIGRGRFGCVYKASVKGLKEEVVVKVFSEGQKESYTNELFIYSHPFMQHSNLLTCLGYGRLGSDGYGLVLPYCSGGRLSTHLTHHTLTFPQLCRVVITATRGLAHLHAPITAAGGSSPTTSHQVITHHITSGHHPPHHVRSSPTTSRQVIPHHITSGHHPPHHISHHHTPVTPPHPTTRHTPTTIPHPTTPPLPPAGQHKPSMAHRDFNTRNLALREDLSCVVIDLGLAVCVKGASHSRPGRPYTHGTPPALNEVGSVRYMAPELLEGAVNLTECEAALRQIDVYALALVLWECVTRCTHLSPTPPPYMLPFQRELGDAKISKSSSKDLSKNGGHSILRSSKEIVFGNGSAIDSSYSEPLTNGSSIGNSCRKPLNNGSSTDFSCREPLTNGSAIDFSCRELELPAYTSDCDTRNSLSSGRTNNNFSIKNSKRNRTPAHNSTSHHDCHAPLLDRSPGATRHDSSGSRDIGRQLLPTSARHDSSDGRDIGHQFHSTSARHDSSGSRDIGSAFVGTTSSGGSEYGERDESSTRTHDTLLSPSLPGQPYLMHAAGQTSNKVYQGRCDGPAERGLASVLQKGSSSPVCVLQSPSSPSAGDTAPFIGSPGASKNFWLKLKQKFRPDNRKAVIVEKQKMSVTVPQRRHPEGKRRLNNRPASLEIRTPSQEKEEDATPLSAYLSSSCNFNIPQEIVLRKSKTRVKTPRHPPLPRLSLNAEPFV</sequence>
<feature type="compositionally biased region" description="Basic and acidic residues" evidence="19">
    <location>
        <begin position="671"/>
        <end position="683"/>
    </location>
</feature>
<dbReference type="GO" id="GO:0071363">
    <property type="term" value="P:cellular response to growth factor stimulus"/>
    <property type="evidence" value="ECO:0007669"/>
    <property type="project" value="TreeGrafter"/>
</dbReference>
<evidence type="ECO:0000256" key="8">
    <source>
        <dbReference type="ARBA" id="ARBA00022692"/>
    </source>
</evidence>
<feature type="compositionally biased region" description="Basic residues" evidence="19">
    <location>
        <begin position="280"/>
        <end position="290"/>
    </location>
</feature>
<dbReference type="SUPFAM" id="SSF57302">
    <property type="entry name" value="Snake toxin-like"/>
    <property type="match status" value="1"/>
</dbReference>
<reference evidence="23" key="3">
    <citation type="submission" date="2019-06" db="EMBL/GenBank/DDBJ databases">
        <authorList>
            <person name="Poynton C."/>
            <person name="Hasenbein S."/>
            <person name="Benoit J.B."/>
            <person name="Sepulveda M.S."/>
            <person name="Poelchau M.F."/>
            <person name="Murali S.C."/>
            <person name="Chen S."/>
            <person name="Glastad K.M."/>
            <person name="Werren J.H."/>
            <person name="Vineis J.H."/>
            <person name="Bowen J.L."/>
            <person name="Friedrich M."/>
            <person name="Jones J."/>
            <person name="Robertson H.M."/>
            <person name="Feyereisen R."/>
            <person name="Mechler-Hickson A."/>
            <person name="Mathers N."/>
            <person name="Lee C.E."/>
            <person name="Colbourne J.K."/>
            <person name="Biales A."/>
            <person name="Johnston J.S."/>
            <person name="Wellborn G.A."/>
            <person name="Rosendale A.J."/>
            <person name="Cridge A.G."/>
            <person name="Munoz-Torres M.C."/>
            <person name="Bain P.A."/>
            <person name="Manny A.R."/>
            <person name="Major K.M."/>
            <person name="Lambert F.N."/>
            <person name="Vulpe C.D."/>
            <person name="Tuck P."/>
            <person name="Blalock B.J."/>
            <person name="Lin Y.-Y."/>
            <person name="Smith M.E."/>
            <person name="Ochoa-Acuna H."/>
            <person name="Chen M.-J.M."/>
            <person name="Childers C.P."/>
            <person name="Qu J."/>
            <person name="Dugan S."/>
            <person name="Lee S.L."/>
            <person name="Chao H."/>
            <person name="Dinh H."/>
            <person name="Han Y."/>
            <person name="Doddapaneni H."/>
            <person name="Worley K.C."/>
            <person name="Muzny D.M."/>
            <person name="Gibbs R.A."/>
            <person name="Richards S."/>
        </authorList>
    </citation>
    <scope>NUCLEOTIDE SEQUENCE</scope>
    <source>
        <strain evidence="23">HAZT.00-mixed</strain>
        <tissue evidence="23">Whole organism</tissue>
    </source>
</reference>
<evidence type="ECO:0000256" key="2">
    <source>
        <dbReference type="ARBA" id="ARBA00001946"/>
    </source>
</evidence>
<evidence type="ECO:0000256" key="3">
    <source>
        <dbReference type="ARBA" id="ARBA00004479"/>
    </source>
</evidence>
<dbReference type="InterPro" id="IPR000719">
    <property type="entry name" value="Prot_kinase_dom"/>
</dbReference>
<dbReference type="EMBL" id="JQDR03010740">
    <property type="protein sequence ID" value="KAA0193799.1"/>
    <property type="molecule type" value="Genomic_DNA"/>
</dbReference>
<feature type="compositionally biased region" description="Basic and acidic residues" evidence="19">
    <location>
        <begin position="627"/>
        <end position="639"/>
    </location>
</feature>
<dbReference type="GO" id="GO:0043235">
    <property type="term" value="C:receptor complex"/>
    <property type="evidence" value="ECO:0007669"/>
    <property type="project" value="TreeGrafter"/>
</dbReference>
<protein>
    <recommendedName>
        <fullName evidence="5">receptor protein serine/threonine kinase</fullName>
        <ecNumber evidence="5">2.7.11.30</ecNumber>
    </recommendedName>
</protein>
<keyword evidence="11 18" id="KW-0547">Nucleotide-binding</keyword>
<evidence type="ECO:0000256" key="18">
    <source>
        <dbReference type="PROSITE-ProRule" id="PRU10141"/>
    </source>
</evidence>
<dbReference type="AlphaFoldDB" id="A0A6A0GZJ4"/>
<dbReference type="SUPFAM" id="SSF56112">
    <property type="entry name" value="Protein kinase-like (PK-like)"/>
    <property type="match status" value="2"/>
</dbReference>
<evidence type="ECO:0000256" key="12">
    <source>
        <dbReference type="ARBA" id="ARBA00022777"/>
    </source>
</evidence>
<dbReference type="Gene3D" id="2.10.60.10">
    <property type="entry name" value="CD59"/>
    <property type="match status" value="1"/>
</dbReference>
<comment type="cofactor">
    <cofactor evidence="1">
        <name>Mn(2+)</name>
        <dbReference type="ChEBI" id="CHEBI:29035"/>
    </cofactor>
</comment>
<gene>
    <name evidence="23" type="ORF">HAZT_HAZT000929</name>
</gene>
<evidence type="ECO:0000256" key="21">
    <source>
        <dbReference type="SAM" id="SignalP"/>
    </source>
</evidence>
<keyword evidence="13 18" id="KW-0067">ATP-binding</keyword>
<evidence type="ECO:0000256" key="4">
    <source>
        <dbReference type="ARBA" id="ARBA00009605"/>
    </source>
</evidence>
<evidence type="ECO:0000256" key="14">
    <source>
        <dbReference type="ARBA" id="ARBA00022842"/>
    </source>
</evidence>
<dbReference type="PROSITE" id="PS50011">
    <property type="entry name" value="PROTEIN_KINASE_DOM"/>
    <property type="match status" value="1"/>
</dbReference>
<comment type="cofactor">
    <cofactor evidence="2">
        <name>Mg(2+)</name>
        <dbReference type="ChEBI" id="CHEBI:18420"/>
    </cofactor>
</comment>
<evidence type="ECO:0000313" key="23">
    <source>
        <dbReference type="EMBL" id="KAA0193799.1"/>
    </source>
</evidence>
<evidence type="ECO:0000256" key="5">
    <source>
        <dbReference type="ARBA" id="ARBA00012401"/>
    </source>
</evidence>
<evidence type="ECO:0000256" key="10">
    <source>
        <dbReference type="ARBA" id="ARBA00022729"/>
    </source>
</evidence>
<dbReference type="OrthoDB" id="669224at2759"/>
<proteinExistence type="inferred from homology"/>
<accession>A0A6A0GZJ4</accession>
<comment type="caution">
    <text evidence="23">The sequence shown here is derived from an EMBL/GenBank/DDBJ whole genome shotgun (WGS) entry which is preliminary data.</text>
</comment>
<evidence type="ECO:0000256" key="6">
    <source>
        <dbReference type="ARBA" id="ARBA00022527"/>
    </source>
</evidence>
<evidence type="ECO:0000259" key="22">
    <source>
        <dbReference type="PROSITE" id="PS50011"/>
    </source>
</evidence>
<feature type="region of interest" description="Disordered" evidence="19">
    <location>
        <begin position="784"/>
        <end position="820"/>
    </location>
</feature>
<dbReference type="GO" id="GO:0005886">
    <property type="term" value="C:plasma membrane"/>
    <property type="evidence" value="ECO:0007669"/>
    <property type="project" value="TreeGrafter"/>
</dbReference>
<dbReference type="Pfam" id="PF07714">
    <property type="entry name" value="PK_Tyr_Ser-Thr"/>
    <property type="match status" value="1"/>
</dbReference>
<dbReference type="InterPro" id="IPR011009">
    <property type="entry name" value="Kinase-like_dom_sf"/>
</dbReference>
<evidence type="ECO:0000256" key="1">
    <source>
        <dbReference type="ARBA" id="ARBA00001936"/>
    </source>
</evidence>
<feature type="signal peptide" evidence="21">
    <location>
        <begin position="1"/>
        <end position="16"/>
    </location>
</feature>
<reference evidence="23" key="1">
    <citation type="submission" date="2014-08" db="EMBL/GenBank/DDBJ databases">
        <authorList>
            <person name="Murali S."/>
            <person name="Richards S."/>
            <person name="Bandaranaike D."/>
            <person name="Bellair M."/>
            <person name="Blankenburg K."/>
            <person name="Chao H."/>
            <person name="Dinh H."/>
            <person name="Doddapaneni H."/>
            <person name="Dugan-Rocha S."/>
            <person name="Elkadiri S."/>
            <person name="Gnanaolivu R."/>
            <person name="Hughes D."/>
            <person name="Lee S."/>
            <person name="Li M."/>
            <person name="Ming W."/>
            <person name="Munidasa M."/>
            <person name="Muniz J."/>
            <person name="Nguyen L."/>
            <person name="Osuji N."/>
            <person name="Pu L.-L."/>
            <person name="Puazo M."/>
            <person name="Skinner E."/>
            <person name="Qu C."/>
            <person name="Quiroz J."/>
            <person name="Raj R."/>
            <person name="Weissenberger G."/>
            <person name="Xin Y."/>
            <person name="Zou X."/>
            <person name="Han Y."/>
            <person name="Worley K."/>
            <person name="Muzny D."/>
            <person name="Gibbs R."/>
        </authorList>
    </citation>
    <scope>NUCLEOTIDE SEQUENCE</scope>
    <source>
        <strain evidence="23">HAZT.00-mixed</strain>
        <tissue evidence="23">Whole organism</tissue>
    </source>
</reference>
<dbReference type="InterPro" id="IPR017441">
    <property type="entry name" value="Protein_kinase_ATP_BS"/>
</dbReference>
<feature type="region of interest" description="Disordered" evidence="19">
    <location>
        <begin position="843"/>
        <end position="865"/>
    </location>
</feature>
<evidence type="ECO:0000256" key="20">
    <source>
        <dbReference type="SAM" id="Phobius"/>
    </source>
</evidence>
<feature type="chain" id="PRO_5025654120" description="receptor protein serine/threonine kinase" evidence="21">
    <location>
        <begin position="17"/>
        <end position="865"/>
    </location>
</feature>
<feature type="compositionally biased region" description="Polar residues" evidence="19">
    <location>
        <begin position="563"/>
        <end position="578"/>
    </location>
</feature>
<dbReference type="Proteomes" id="UP000711488">
    <property type="component" value="Unassembled WGS sequence"/>
</dbReference>
<feature type="compositionally biased region" description="Basic and acidic residues" evidence="19">
    <location>
        <begin position="608"/>
        <end position="619"/>
    </location>
</feature>
<comment type="similarity">
    <text evidence="4">Belongs to the protein kinase superfamily. TKL Ser/Thr protein kinase family. TGFB receptor subfamily.</text>
</comment>